<protein>
    <submittedName>
        <fullName evidence="1">Unannotated protein</fullName>
    </submittedName>
</protein>
<sequence length="63" mass="6750">MDERDELDDPNAAPTMYVNITAMSPPPKAASGNGSINQPLVFERPITNTMVAPRPAPEATPSR</sequence>
<gene>
    <name evidence="1" type="ORF">UFOPK3376_00101</name>
</gene>
<dbReference type="AlphaFoldDB" id="A0A6J7CIM8"/>
<proteinExistence type="predicted"/>
<accession>A0A6J7CIM8</accession>
<dbReference type="EMBL" id="CAFBLP010000002">
    <property type="protein sequence ID" value="CAB4858212.1"/>
    <property type="molecule type" value="Genomic_DNA"/>
</dbReference>
<evidence type="ECO:0000313" key="1">
    <source>
        <dbReference type="EMBL" id="CAB4858212.1"/>
    </source>
</evidence>
<organism evidence="1">
    <name type="scientific">freshwater metagenome</name>
    <dbReference type="NCBI Taxonomy" id="449393"/>
    <lineage>
        <taxon>unclassified sequences</taxon>
        <taxon>metagenomes</taxon>
        <taxon>ecological metagenomes</taxon>
    </lineage>
</organism>
<reference evidence="1" key="1">
    <citation type="submission" date="2020-05" db="EMBL/GenBank/DDBJ databases">
        <authorList>
            <person name="Chiriac C."/>
            <person name="Salcher M."/>
            <person name="Ghai R."/>
            <person name="Kavagutti S V."/>
        </authorList>
    </citation>
    <scope>NUCLEOTIDE SEQUENCE</scope>
</reference>
<name>A0A6J7CIM8_9ZZZZ</name>